<feature type="compositionally biased region" description="Acidic residues" evidence="1">
    <location>
        <begin position="244"/>
        <end position="254"/>
    </location>
</feature>
<organism evidence="2 3">
    <name type="scientific">Decorospora gaudefroyi</name>
    <dbReference type="NCBI Taxonomy" id="184978"/>
    <lineage>
        <taxon>Eukaryota</taxon>
        <taxon>Fungi</taxon>
        <taxon>Dikarya</taxon>
        <taxon>Ascomycota</taxon>
        <taxon>Pezizomycotina</taxon>
        <taxon>Dothideomycetes</taxon>
        <taxon>Pleosporomycetidae</taxon>
        <taxon>Pleosporales</taxon>
        <taxon>Pleosporineae</taxon>
        <taxon>Pleosporaceae</taxon>
        <taxon>Decorospora</taxon>
    </lineage>
</organism>
<dbReference type="GO" id="GO:0003700">
    <property type="term" value="F:DNA-binding transcription factor activity"/>
    <property type="evidence" value="ECO:0007669"/>
    <property type="project" value="InterPro"/>
</dbReference>
<feature type="compositionally biased region" description="Polar residues" evidence="1">
    <location>
        <begin position="116"/>
        <end position="128"/>
    </location>
</feature>
<sequence length="522" mass="59767">MYPHDVRSSTMDAHQFGDLPQIQAMDDTRFTAWPVDSNHYVQPYKQHVVNYRTADDIYFDHFDNGTVSMQPMQRFMVDQSPFTLGMLHAKMPLDSRFESHYEQQWPSSDFYRNVSPDRTSADSSQNAQDEIRSPHAYDIVPYRNPMEYSQISPPYSSIEHLQGGFCSPDTPVFEGNICLRELEYEPEPEPIIEEVEDVSMKQETTCDHEHGVVKMEATSEYKSYADSAIGLSVRDAQSVEPVDFPEDIVSDDSDYSPRSSRSGKRTRSSASNSSTGRAQKRRGHARKDSGTGSSVVSTRTQKRARATSNASRCATDTNIQGDDRRPFPCPLATYGCPSVFRSKNEWKRHVSTQHIKLRYWRCDLCPPSTDPNDDQTLYYNDFNRKDLFAQHLRRMHAAPKDTSSRNQKHYPVTEDNLNEHQTRCNLSLRNPPQHSSCLFCIRTFEGPSSWDECMEHVGRHLEKDRTGCVDMLDPSTWVVDQRLEKYLVEEGLVARDGDAWRISDGKPRRGVVVDDDVVSGED</sequence>
<evidence type="ECO:0000313" key="3">
    <source>
        <dbReference type="Proteomes" id="UP000800040"/>
    </source>
</evidence>
<dbReference type="EMBL" id="ML975261">
    <property type="protein sequence ID" value="KAF1837488.1"/>
    <property type="molecule type" value="Genomic_DNA"/>
</dbReference>
<feature type="region of interest" description="Disordered" evidence="1">
    <location>
        <begin position="244"/>
        <end position="324"/>
    </location>
</feature>
<keyword evidence="3" id="KW-1185">Reference proteome</keyword>
<protein>
    <recommendedName>
        <fullName evidence="4">C2H2-type domain-containing protein</fullName>
    </recommendedName>
</protein>
<dbReference type="PANTHER" id="PTHR23225">
    <property type="entry name" value="ZINC FINGER PROTEIN"/>
    <property type="match status" value="1"/>
</dbReference>
<dbReference type="AlphaFoldDB" id="A0A6A5KK32"/>
<proteinExistence type="predicted"/>
<dbReference type="Gene3D" id="3.30.160.60">
    <property type="entry name" value="Classic Zinc Finger"/>
    <property type="match status" value="1"/>
</dbReference>
<dbReference type="Proteomes" id="UP000800040">
    <property type="component" value="Unassembled WGS sequence"/>
</dbReference>
<evidence type="ECO:0000256" key="1">
    <source>
        <dbReference type="SAM" id="MobiDB-lite"/>
    </source>
</evidence>
<dbReference type="OrthoDB" id="5388486at2759"/>
<feature type="compositionally biased region" description="Polar residues" evidence="1">
    <location>
        <begin position="306"/>
        <end position="320"/>
    </location>
</feature>
<evidence type="ECO:0000313" key="2">
    <source>
        <dbReference type="EMBL" id="KAF1837488.1"/>
    </source>
</evidence>
<dbReference type="InterPro" id="IPR039970">
    <property type="entry name" value="TF_Grauzone"/>
</dbReference>
<evidence type="ECO:0008006" key="4">
    <source>
        <dbReference type="Google" id="ProtNLM"/>
    </source>
</evidence>
<dbReference type="PANTHER" id="PTHR23225:SF2">
    <property type="entry name" value="AT09679P-RELATED"/>
    <property type="match status" value="1"/>
</dbReference>
<feature type="region of interest" description="Disordered" evidence="1">
    <location>
        <begin position="108"/>
        <end position="134"/>
    </location>
</feature>
<reference evidence="2" key="1">
    <citation type="submission" date="2020-01" db="EMBL/GenBank/DDBJ databases">
        <authorList>
            <consortium name="DOE Joint Genome Institute"/>
            <person name="Haridas S."/>
            <person name="Albert R."/>
            <person name="Binder M."/>
            <person name="Bloem J."/>
            <person name="Labutti K."/>
            <person name="Salamov A."/>
            <person name="Andreopoulos B."/>
            <person name="Baker S.E."/>
            <person name="Barry K."/>
            <person name="Bills G."/>
            <person name="Bluhm B.H."/>
            <person name="Cannon C."/>
            <person name="Castanera R."/>
            <person name="Culley D.E."/>
            <person name="Daum C."/>
            <person name="Ezra D."/>
            <person name="Gonzalez J.B."/>
            <person name="Henrissat B."/>
            <person name="Kuo A."/>
            <person name="Liang C."/>
            <person name="Lipzen A."/>
            <person name="Lutzoni F."/>
            <person name="Magnuson J."/>
            <person name="Mondo S."/>
            <person name="Nolan M."/>
            <person name="Ohm R."/>
            <person name="Pangilinan J."/>
            <person name="Park H.-J."/>
            <person name="Ramirez L."/>
            <person name="Alfaro M."/>
            <person name="Sun H."/>
            <person name="Tritt A."/>
            <person name="Yoshinaga Y."/>
            <person name="Zwiers L.-H."/>
            <person name="Turgeon B.G."/>
            <person name="Goodwin S.B."/>
            <person name="Spatafora J.W."/>
            <person name="Crous P.W."/>
            <person name="Grigoriev I.V."/>
        </authorList>
    </citation>
    <scope>NUCLEOTIDE SEQUENCE</scope>
    <source>
        <strain evidence="2">P77</strain>
    </source>
</reference>
<accession>A0A6A5KK32</accession>
<name>A0A6A5KK32_9PLEO</name>
<gene>
    <name evidence="2" type="ORF">BDW02DRAFT_129225</name>
</gene>